<feature type="active site" description="Acyl-ester intermediate" evidence="7">
    <location>
        <position position="113"/>
    </location>
</feature>
<feature type="domain" description="Peptidase S11 D-alanyl-D-alanine carboxypeptidase A N-terminal" evidence="10">
    <location>
        <begin position="81"/>
        <end position="321"/>
    </location>
</feature>
<feature type="binding site" evidence="8">
    <location>
        <position position="291"/>
    </location>
    <ligand>
        <name>substrate</name>
    </ligand>
</feature>
<evidence type="ECO:0000256" key="2">
    <source>
        <dbReference type="ARBA" id="ARBA00022729"/>
    </source>
</evidence>
<keyword evidence="4" id="KW-0133">Cell shape</keyword>
<organism evidence="11 12">
    <name type="scientific">Slackia isoflavoniconvertens</name>
    <dbReference type="NCBI Taxonomy" id="572010"/>
    <lineage>
        <taxon>Bacteria</taxon>
        <taxon>Bacillati</taxon>
        <taxon>Actinomycetota</taxon>
        <taxon>Coriobacteriia</taxon>
        <taxon>Eggerthellales</taxon>
        <taxon>Eggerthellaceae</taxon>
        <taxon>Slackia</taxon>
    </lineage>
</organism>
<sequence length="479" mass="50121">MSFLLRRSISLIRALAHQRNRFEALAPAGASVVSRAGHILAACVLAGTFALSAPAAAFAEVLESDEIGDKTVAARGFSADACPDIGATHAMLVGSDGTVYFSRDVNAEVKIASLTKIMTAVVALENAPLDLTVTVDNEAATVGESSAGLLEGDTMSLETALYALMVPSGNDAGIAIAKSVGAHMSGDAATGYDTFIAAMNAKAADLGMSHSVYTNPHGLDFDAFGDEDLHSSARDVATLVSYAMQNDTFRGIVDAGSTTITVTSADGTARNVALQTTDELMGVYDGICGVKTGTTDDAGYCFAGAVSRDAGEFYSVVLDSPSSDERFSDTVALMDWAYANIAQRSLVNSDQYVEYLGAHVPLVAKVAHNDWVDVAVDATVADPDLSANVFAAFGPVQAKATFNELSGDVHAGDVIGSLVFMQDDNQIAQTDIIAAEDVAAPNFFQGIGVGFDRWIRSIQHQPTVAETQECYYTQALSDR</sequence>
<dbReference type="GO" id="GO:0009002">
    <property type="term" value="F:serine-type D-Ala-D-Ala carboxypeptidase activity"/>
    <property type="evidence" value="ECO:0007669"/>
    <property type="project" value="InterPro"/>
</dbReference>
<evidence type="ECO:0000256" key="7">
    <source>
        <dbReference type="PIRSR" id="PIRSR618044-1"/>
    </source>
</evidence>
<protein>
    <submittedName>
        <fullName evidence="11">D-alanyl-D-alanine carboxypeptidase</fullName>
    </submittedName>
</protein>
<keyword evidence="6" id="KW-0961">Cell wall biogenesis/degradation</keyword>
<dbReference type="InterPro" id="IPR012338">
    <property type="entry name" value="Beta-lactam/transpept-like"/>
</dbReference>
<evidence type="ECO:0000256" key="3">
    <source>
        <dbReference type="ARBA" id="ARBA00022801"/>
    </source>
</evidence>
<dbReference type="InterPro" id="IPR018044">
    <property type="entry name" value="Peptidase_S11"/>
</dbReference>
<accession>A0A369LLU8</accession>
<keyword evidence="11" id="KW-0645">Protease</keyword>
<comment type="caution">
    <text evidence="11">The sequence shown here is derived from an EMBL/GenBank/DDBJ whole genome shotgun (WGS) entry which is preliminary data.</text>
</comment>
<evidence type="ECO:0000313" key="11">
    <source>
        <dbReference type="EMBL" id="RDB60310.1"/>
    </source>
</evidence>
<evidence type="ECO:0000256" key="4">
    <source>
        <dbReference type="ARBA" id="ARBA00022960"/>
    </source>
</evidence>
<keyword evidence="11" id="KW-0121">Carboxypeptidase</keyword>
<dbReference type="GO" id="GO:0008360">
    <property type="term" value="P:regulation of cell shape"/>
    <property type="evidence" value="ECO:0007669"/>
    <property type="project" value="UniProtKB-KW"/>
</dbReference>
<evidence type="ECO:0000256" key="8">
    <source>
        <dbReference type="PIRSR" id="PIRSR618044-2"/>
    </source>
</evidence>
<keyword evidence="5" id="KW-0573">Peptidoglycan synthesis</keyword>
<feature type="active site" description="Proton acceptor" evidence="7">
    <location>
        <position position="116"/>
    </location>
</feature>
<evidence type="ECO:0000256" key="1">
    <source>
        <dbReference type="ARBA" id="ARBA00007164"/>
    </source>
</evidence>
<name>A0A369LLU8_9ACTN</name>
<dbReference type="GO" id="GO:0006508">
    <property type="term" value="P:proteolysis"/>
    <property type="evidence" value="ECO:0007669"/>
    <property type="project" value="InterPro"/>
</dbReference>
<keyword evidence="3" id="KW-0378">Hydrolase</keyword>
<keyword evidence="2" id="KW-0732">Signal</keyword>
<dbReference type="Pfam" id="PF00768">
    <property type="entry name" value="Peptidase_S11"/>
    <property type="match status" value="1"/>
</dbReference>
<dbReference type="PANTHER" id="PTHR21581:SF33">
    <property type="entry name" value="D-ALANYL-D-ALANINE CARBOXYPEPTIDASE DACB"/>
    <property type="match status" value="1"/>
</dbReference>
<evidence type="ECO:0000256" key="5">
    <source>
        <dbReference type="ARBA" id="ARBA00022984"/>
    </source>
</evidence>
<dbReference type="PANTHER" id="PTHR21581">
    <property type="entry name" value="D-ALANYL-D-ALANINE CARBOXYPEPTIDASE"/>
    <property type="match status" value="1"/>
</dbReference>
<feature type="active site" evidence="7">
    <location>
        <position position="168"/>
    </location>
</feature>
<dbReference type="GO" id="GO:0071555">
    <property type="term" value="P:cell wall organization"/>
    <property type="evidence" value="ECO:0007669"/>
    <property type="project" value="UniProtKB-KW"/>
</dbReference>
<proteinExistence type="inferred from homology"/>
<dbReference type="PRINTS" id="PR00725">
    <property type="entry name" value="DADACBPTASE1"/>
</dbReference>
<dbReference type="Gene3D" id="3.40.710.10">
    <property type="entry name" value="DD-peptidase/beta-lactamase superfamily"/>
    <property type="match status" value="1"/>
</dbReference>
<evidence type="ECO:0000256" key="9">
    <source>
        <dbReference type="RuleBase" id="RU004016"/>
    </source>
</evidence>
<evidence type="ECO:0000313" key="12">
    <source>
        <dbReference type="Proteomes" id="UP000253975"/>
    </source>
</evidence>
<evidence type="ECO:0000259" key="10">
    <source>
        <dbReference type="Pfam" id="PF00768"/>
    </source>
</evidence>
<dbReference type="AlphaFoldDB" id="A0A369LLU8"/>
<dbReference type="Proteomes" id="UP000253975">
    <property type="component" value="Unassembled WGS sequence"/>
</dbReference>
<dbReference type="SUPFAM" id="SSF56601">
    <property type="entry name" value="beta-lactamase/transpeptidase-like"/>
    <property type="match status" value="1"/>
</dbReference>
<comment type="similarity">
    <text evidence="1 9">Belongs to the peptidase S11 family.</text>
</comment>
<dbReference type="GO" id="GO:0009252">
    <property type="term" value="P:peptidoglycan biosynthetic process"/>
    <property type="evidence" value="ECO:0007669"/>
    <property type="project" value="UniProtKB-KW"/>
</dbReference>
<reference evidence="11 12" key="1">
    <citation type="journal article" date="2018" name="Elife">
        <title>Discovery and characterization of a prevalent human gut bacterial enzyme sufficient for the inactivation of a family of plant toxins.</title>
        <authorList>
            <person name="Koppel N."/>
            <person name="Bisanz J.E."/>
            <person name="Pandelia M.E."/>
            <person name="Turnbaugh P.J."/>
            <person name="Balskus E.P."/>
        </authorList>
    </citation>
    <scope>NUCLEOTIDE SEQUENCE [LARGE SCALE GENOMIC DNA]</scope>
    <source>
        <strain evidence="11 12">OB21 GAM31</strain>
    </source>
</reference>
<dbReference type="InterPro" id="IPR001967">
    <property type="entry name" value="Peptidase_S11_N"/>
</dbReference>
<evidence type="ECO:0000256" key="6">
    <source>
        <dbReference type="ARBA" id="ARBA00023316"/>
    </source>
</evidence>
<dbReference type="EMBL" id="PPTO01000003">
    <property type="protein sequence ID" value="RDB60310.1"/>
    <property type="molecule type" value="Genomic_DNA"/>
</dbReference>
<gene>
    <name evidence="11" type="ORF">C1881_02955</name>
</gene>